<evidence type="ECO:0000313" key="3">
    <source>
        <dbReference type="Proteomes" id="UP000226031"/>
    </source>
</evidence>
<dbReference type="InterPro" id="IPR029021">
    <property type="entry name" value="Prot-tyrosine_phosphatase-like"/>
</dbReference>
<dbReference type="InterPro" id="IPR016130">
    <property type="entry name" value="Tyr_Pase_AS"/>
</dbReference>
<dbReference type="Proteomes" id="UP000226031">
    <property type="component" value="Unassembled WGS sequence"/>
</dbReference>
<dbReference type="Pfam" id="PF13350">
    <property type="entry name" value="Y_phosphatase3"/>
    <property type="match status" value="1"/>
</dbReference>
<dbReference type="STRING" id="73230.A0A2B7ZMJ3"/>
<feature type="compositionally biased region" description="Acidic residues" evidence="1">
    <location>
        <begin position="264"/>
        <end position="279"/>
    </location>
</feature>
<evidence type="ECO:0000313" key="2">
    <source>
        <dbReference type="EMBL" id="PGH34383.1"/>
    </source>
</evidence>
<feature type="region of interest" description="Disordered" evidence="1">
    <location>
        <begin position="251"/>
        <end position="286"/>
    </location>
</feature>
<keyword evidence="3" id="KW-1185">Reference proteome</keyword>
<dbReference type="InterPro" id="IPR026893">
    <property type="entry name" value="Tyr/Ser_Pase_IphP-type"/>
</dbReference>
<dbReference type="GO" id="GO:0004721">
    <property type="term" value="F:phosphoprotein phosphatase activity"/>
    <property type="evidence" value="ECO:0007669"/>
    <property type="project" value="InterPro"/>
</dbReference>
<comment type="caution">
    <text evidence="2">The sequence shown here is derived from an EMBL/GenBank/DDBJ whole genome shotgun (WGS) entry which is preliminary data.</text>
</comment>
<dbReference type="PROSITE" id="PS00383">
    <property type="entry name" value="TYR_PHOSPHATASE_1"/>
    <property type="match status" value="1"/>
</dbReference>
<name>A0A2B7ZMJ3_9EURO</name>
<feature type="region of interest" description="Disordered" evidence="1">
    <location>
        <begin position="110"/>
        <end position="129"/>
    </location>
</feature>
<dbReference type="SUPFAM" id="SSF52799">
    <property type="entry name" value="(Phosphotyrosine protein) phosphatases II"/>
    <property type="match status" value="1"/>
</dbReference>
<dbReference type="PANTHER" id="PTHR31126:SF10">
    <property type="entry name" value="PROTEIN PHOSPHATASE, PUTATIVE (AFU_ORTHOLOGUE AFUA_6G06650)-RELATED"/>
    <property type="match status" value="1"/>
</dbReference>
<proteinExistence type="predicted"/>
<dbReference type="AlphaFoldDB" id="A0A2B7ZMJ3"/>
<accession>A0A2B7ZMJ3</accession>
<evidence type="ECO:0008006" key="4">
    <source>
        <dbReference type="Google" id="ProtNLM"/>
    </source>
</evidence>
<dbReference type="Gene3D" id="3.90.190.10">
    <property type="entry name" value="Protein tyrosine phosphatase superfamily"/>
    <property type="match status" value="2"/>
</dbReference>
<organism evidence="2 3">
    <name type="scientific">[Emmonsia] crescens</name>
    <dbReference type="NCBI Taxonomy" id="73230"/>
    <lineage>
        <taxon>Eukaryota</taxon>
        <taxon>Fungi</taxon>
        <taxon>Dikarya</taxon>
        <taxon>Ascomycota</taxon>
        <taxon>Pezizomycotina</taxon>
        <taxon>Eurotiomycetes</taxon>
        <taxon>Eurotiomycetidae</taxon>
        <taxon>Onygenales</taxon>
        <taxon>Ajellomycetaceae</taxon>
        <taxon>Emergomyces</taxon>
    </lineage>
</organism>
<reference evidence="2 3" key="1">
    <citation type="submission" date="2017-10" db="EMBL/GenBank/DDBJ databases">
        <title>Comparative genomics in systemic dimorphic fungi from Ajellomycetaceae.</title>
        <authorList>
            <person name="Munoz J.F."/>
            <person name="Mcewen J.G."/>
            <person name="Clay O.K."/>
            <person name="Cuomo C.A."/>
        </authorList>
    </citation>
    <scope>NUCLEOTIDE SEQUENCE [LARGE SCALE GENOMIC DNA]</scope>
    <source>
        <strain evidence="2 3">UAMH4076</strain>
    </source>
</reference>
<sequence>MSPREPSPAGFSANIDVSINNSAIIKPATDEISSPDRPFDNILNFRDVGAYINKLCGTRVVREGVLFRSGRPDNASKPDRHRLADELRLASVIDLRSTTEHTIAANRRLASQLSEGKEETTPVSQPQSRANDEHLIKLPSVRRVMLSLAGWNLEKVLLWRLSWFTLLKVISLLASGYRNAATKLVVEQTMVPRGLKGLAHDTLTASQEEIKELFGYLSDPSAYPTLIHCTQGKDRTGLVIILLLLLVGSPGSDEATKKKKKEEEDNDSEEEEEECDGDIDTVPTVPSDTGKIPLSAISSDYHMSEDELLPELEERLAEMQVMGLPEEFAKCPVGFTEDVVRLLEEGYGGIRGYLKAVGVDDGVVEMVRGLLVA</sequence>
<dbReference type="PANTHER" id="PTHR31126">
    <property type="entry name" value="TYROSINE-PROTEIN PHOSPHATASE"/>
    <property type="match status" value="1"/>
</dbReference>
<gene>
    <name evidence="2" type="ORF">GX50_02750</name>
</gene>
<dbReference type="EMBL" id="PDND01000041">
    <property type="protein sequence ID" value="PGH34383.1"/>
    <property type="molecule type" value="Genomic_DNA"/>
</dbReference>
<evidence type="ECO:0000256" key="1">
    <source>
        <dbReference type="SAM" id="MobiDB-lite"/>
    </source>
</evidence>
<protein>
    <recommendedName>
        <fullName evidence="4">Tyrosine specific protein phosphatases domain-containing protein</fullName>
    </recommendedName>
</protein>
<dbReference type="VEuPathDB" id="FungiDB:EMCG_04336"/>